<dbReference type="InterPro" id="IPR000253">
    <property type="entry name" value="FHA_dom"/>
</dbReference>
<dbReference type="GeneID" id="17294629"/>
<dbReference type="EnsemblProtists" id="EKX37864">
    <property type="protein sequence ID" value="EKX37864"/>
    <property type="gene ID" value="GUITHDRAFT_144688"/>
</dbReference>
<dbReference type="SMART" id="SM00240">
    <property type="entry name" value="FHA"/>
    <property type="match status" value="1"/>
</dbReference>
<dbReference type="PROSITE" id="PS50006">
    <property type="entry name" value="FHA_DOMAIN"/>
    <property type="match status" value="1"/>
</dbReference>
<dbReference type="KEGG" id="gtt:GUITHDRAFT_144688"/>
<keyword evidence="5" id="KW-1185">Reference proteome</keyword>
<accession>L1IPQ9</accession>
<feature type="region of interest" description="Disordered" evidence="1">
    <location>
        <begin position="1017"/>
        <end position="1258"/>
    </location>
</feature>
<evidence type="ECO:0000313" key="5">
    <source>
        <dbReference type="Proteomes" id="UP000011087"/>
    </source>
</evidence>
<feature type="compositionally biased region" description="Basic and acidic residues" evidence="1">
    <location>
        <begin position="1125"/>
        <end position="1169"/>
    </location>
</feature>
<evidence type="ECO:0000259" key="2">
    <source>
        <dbReference type="PROSITE" id="PS50006"/>
    </source>
</evidence>
<dbReference type="CDD" id="cd22673">
    <property type="entry name" value="FHA_Ki67"/>
    <property type="match status" value="1"/>
</dbReference>
<dbReference type="OMA" id="CTIFEGH"/>
<dbReference type="Proteomes" id="UP000011087">
    <property type="component" value="Unassembled WGS sequence"/>
</dbReference>
<reference evidence="3 5" key="1">
    <citation type="journal article" date="2012" name="Nature">
        <title>Algal genomes reveal evolutionary mosaicism and the fate of nucleomorphs.</title>
        <authorList>
            <consortium name="DOE Joint Genome Institute"/>
            <person name="Curtis B.A."/>
            <person name="Tanifuji G."/>
            <person name="Burki F."/>
            <person name="Gruber A."/>
            <person name="Irimia M."/>
            <person name="Maruyama S."/>
            <person name="Arias M.C."/>
            <person name="Ball S.G."/>
            <person name="Gile G.H."/>
            <person name="Hirakawa Y."/>
            <person name="Hopkins J.F."/>
            <person name="Kuo A."/>
            <person name="Rensing S.A."/>
            <person name="Schmutz J."/>
            <person name="Symeonidi A."/>
            <person name="Elias M."/>
            <person name="Eveleigh R.J."/>
            <person name="Herman E.K."/>
            <person name="Klute M.J."/>
            <person name="Nakayama T."/>
            <person name="Obornik M."/>
            <person name="Reyes-Prieto A."/>
            <person name="Armbrust E.V."/>
            <person name="Aves S.J."/>
            <person name="Beiko R.G."/>
            <person name="Coutinho P."/>
            <person name="Dacks J.B."/>
            <person name="Durnford D.G."/>
            <person name="Fast N.M."/>
            <person name="Green B.R."/>
            <person name="Grisdale C.J."/>
            <person name="Hempel F."/>
            <person name="Henrissat B."/>
            <person name="Hoppner M.P."/>
            <person name="Ishida K."/>
            <person name="Kim E."/>
            <person name="Koreny L."/>
            <person name="Kroth P.G."/>
            <person name="Liu Y."/>
            <person name="Malik S.B."/>
            <person name="Maier U.G."/>
            <person name="McRose D."/>
            <person name="Mock T."/>
            <person name="Neilson J.A."/>
            <person name="Onodera N.T."/>
            <person name="Poole A.M."/>
            <person name="Pritham E.J."/>
            <person name="Richards T.A."/>
            <person name="Rocap G."/>
            <person name="Roy S.W."/>
            <person name="Sarai C."/>
            <person name="Schaack S."/>
            <person name="Shirato S."/>
            <person name="Slamovits C.H."/>
            <person name="Spencer D.F."/>
            <person name="Suzuki S."/>
            <person name="Worden A.Z."/>
            <person name="Zauner S."/>
            <person name="Barry K."/>
            <person name="Bell C."/>
            <person name="Bharti A.K."/>
            <person name="Crow J.A."/>
            <person name="Grimwood J."/>
            <person name="Kramer R."/>
            <person name="Lindquist E."/>
            <person name="Lucas S."/>
            <person name="Salamov A."/>
            <person name="McFadden G.I."/>
            <person name="Lane C.E."/>
            <person name="Keeling P.J."/>
            <person name="Gray M.W."/>
            <person name="Grigoriev I.V."/>
            <person name="Archibald J.M."/>
        </authorList>
    </citation>
    <scope>NUCLEOTIDE SEQUENCE</scope>
    <source>
        <strain evidence="3 5">CCMP2712</strain>
    </source>
</reference>
<feature type="compositionally biased region" description="Basic and acidic residues" evidence="1">
    <location>
        <begin position="1106"/>
        <end position="1116"/>
    </location>
</feature>
<dbReference type="Pfam" id="PF00498">
    <property type="entry name" value="FHA"/>
    <property type="match status" value="1"/>
</dbReference>
<feature type="compositionally biased region" description="Basic and acidic residues" evidence="1">
    <location>
        <begin position="530"/>
        <end position="539"/>
    </location>
</feature>
<dbReference type="EMBL" id="JH993054">
    <property type="protein sequence ID" value="EKX37864.1"/>
    <property type="molecule type" value="Genomic_DNA"/>
</dbReference>
<reference evidence="4" key="3">
    <citation type="submission" date="2015-06" db="UniProtKB">
        <authorList>
            <consortium name="EnsemblProtists"/>
        </authorList>
    </citation>
    <scope>IDENTIFICATION</scope>
</reference>
<dbReference type="AlphaFoldDB" id="L1IPQ9"/>
<name>L1IPQ9_GUITC</name>
<dbReference type="OrthoDB" id="6288785at2759"/>
<gene>
    <name evidence="3" type="ORF">GUITHDRAFT_144688</name>
</gene>
<feature type="region of interest" description="Disordered" evidence="1">
    <location>
        <begin position="312"/>
        <end position="338"/>
    </location>
</feature>
<feature type="compositionally biased region" description="Acidic residues" evidence="1">
    <location>
        <begin position="1184"/>
        <end position="1193"/>
    </location>
</feature>
<evidence type="ECO:0000256" key="1">
    <source>
        <dbReference type="SAM" id="MobiDB-lite"/>
    </source>
</evidence>
<reference evidence="5" key="2">
    <citation type="submission" date="2012-11" db="EMBL/GenBank/DDBJ databases">
        <authorList>
            <person name="Kuo A."/>
            <person name="Curtis B.A."/>
            <person name="Tanifuji G."/>
            <person name="Burki F."/>
            <person name="Gruber A."/>
            <person name="Irimia M."/>
            <person name="Maruyama S."/>
            <person name="Arias M.C."/>
            <person name="Ball S.G."/>
            <person name="Gile G.H."/>
            <person name="Hirakawa Y."/>
            <person name="Hopkins J.F."/>
            <person name="Rensing S.A."/>
            <person name="Schmutz J."/>
            <person name="Symeonidi A."/>
            <person name="Elias M."/>
            <person name="Eveleigh R.J."/>
            <person name="Herman E.K."/>
            <person name="Klute M.J."/>
            <person name="Nakayama T."/>
            <person name="Obornik M."/>
            <person name="Reyes-Prieto A."/>
            <person name="Armbrust E.V."/>
            <person name="Aves S.J."/>
            <person name="Beiko R.G."/>
            <person name="Coutinho P."/>
            <person name="Dacks J.B."/>
            <person name="Durnford D.G."/>
            <person name="Fast N.M."/>
            <person name="Green B.R."/>
            <person name="Grisdale C."/>
            <person name="Hempe F."/>
            <person name="Henrissat B."/>
            <person name="Hoppner M.P."/>
            <person name="Ishida K.-I."/>
            <person name="Kim E."/>
            <person name="Koreny L."/>
            <person name="Kroth P.G."/>
            <person name="Liu Y."/>
            <person name="Malik S.-B."/>
            <person name="Maier U.G."/>
            <person name="McRose D."/>
            <person name="Mock T."/>
            <person name="Neilson J.A."/>
            <person name="Onodera N.T."/>
            <person name="Poole A.M."/>
            <person name="Pritham E.J."/>
            <person name="Richards T.A."/>
            <person name="Rocap G."/>
            <person name="Roy S.W."/>
            <person name="Sarai C."/>
            <person name="Schaack S."/>
            <person name="Shirato S."/>
            <person name="Slamovits C.H."/>
            <person name="Spencer D.F."/>
            <person name="Suzuki S."/>
            <person name="Worden A.Z."/>
            <person name="Zauner S."/>
            <person name="Barry K."/>
            <person name="Bell C."/>
            <person name="Bharti A.K."/>
            <person name="Crow J.A."/>
            <person name="Grimwood J."/>
            <person name="Kramer R."/>
            <person name="Lindquist E."/>
            <person name="Lucas S."/>
            <person name="Salamov A."/>
            <person name="McFadden G.I."/>
            <person name="Lane C.E."/>
            <person name="Keeling P.J."/>
            <person name="Gray M.W."/>
            <person name="Grigoriev I.V."/>
            <person name="Archibald J.M."/>
        </authorList>
    </citation>
    <scope>NUCLEOTIDE SEQUENCE</scope>
    <source>
        <strain evidence="5">CCMP2712</strain>
    </source>
</reference>
<feature type="domain" description="FHA" evidence="2">
    <location>
        <begin position="32"/>
        <end position="82"/>
    </location>
</feature>
<evidence type="ECO:0000313" key="4">
    <source>
        <dbReference type="EnsemblProtists" id="EKX37864"/>
    </source>
</evidence>
<feature type="compositionally biased region" description="Basic and acidic residues" evidence="1">
    <location>
        <begin position="1017"/>
        <end position="1029"/>
    </location>
</feature>
<organism evidence="3">
    <name type="scientific">Guillardia theta (strain CCMP2712)</name>
    <name type="common">Cryptophyte</name>
    <dbReference type="NCBI Taxonomy" id="905079"/>
    <lineage>
        <taxon>Eukaryota</taxon>
        <taxon>Cryptophyceae</taxon>
        <taxon>Pyrenomonadales</taxon>
        <taxon>Geminigeraceae</taxon>
        <taxon>Guillardia</taxon>
    </lineage>
</organism>
<feature type="region of interest" description="Disordered" evidence="1">
    <location>
        <begin position="973"/>
        <end position="992"/>
    </location>
</feature>
<evidence type="ECO:0000313" key="3">
    <source>
        <dbReference type="EMBL" id="EKX37864.1"/>
    </source>
</evidence>
<proteinExistence type="predicted"/>
<dbReference type="InterPro" id="IPR008984">
    <property type="entry name" value="SMAD_FHA_dom_sf"/>
</dbReference>
<sequence>MALNSNQTFGGLSLVKKDGSKSQVFPLVEQRYIFGRADHCDIRINLLTVSREHAEISVDSDLQVWLKAMSTTSETVVSGKTIKSKEQVSEVEIKPKRDKTPLKECNLVKPRPQRFYATPTKDFSKMSDSSQDNRVHCARGENSAKVNLPAEFVEDKENTDSIQQSFSDDNVSLNTSASKSPLAIDAVSFEADQQSMASPLEVTSSQHSFPVPQVLVFGNTQKLDTGLLLNAKDNGKTISAPIMTPKKGVLKTPGSVSKRRSVCFIDGRNETAYLASASDDLDFVPGIIRVSSKVRPEEVANRKPATMMGEVNRKRSAVSTETSPNPRVTKKRKVESTDHDRIKLISSPNRGVHYIQMCNDGPAMLEIKDFFETASGKMYSDLIGVAIQGSKENSEIQSSKENLPSEQSRWMIDFAKTFIGKQALNDEQRDSICDHFDEASKFLFKKNIHQTDAKEKDILKICFENAKPSIPAKTAKNKRNRSTTLKKCITKKRKPIPAGPSQPNKEENSEGQRNSNNTLRTNTTFSANKHVKEQEDKPNSNKTFFDNNQHRKNKEDEASWAEEQYRSIAPQTAEKARRSRRSSAGAGEQEASKEEEASWAEEQSQSIAPQTAEKARRSRRSSAGAGEQEASKEEEASWAEEQYRSIAPQTAEKARRSRRSSAGAGEQEASKEEEASWAEEQYRSIAPQTAEKARRSRRSSAGAGEQEASKEEEASWAEEPYRSIAPQTAEKARRSRRSSAGAGEQEASKEEEASWAEEQYRSIAPQTAEKARRSRRSSAGAGEQEASKEEEASWAEEQNRSIAPQTAEKARRSRRSSAGAGEQEASKEEEASWAEEPNRSIAPQTAEKARRSRRSSAGAGEQEASKEEEASWAEEQYRSIAPQTAEKARRSRRSSAGAGEQEASKEEEASWAEEPNQSIAPQTAEKARRSRRSSVKCPVVVEVSSSSSCEDQAFVCASKGTKRGARLLVLESQSSVMSSRHRRSTRQSVLLSCSSPHVSIGPASEFLITPRKEFDWRSGLEDKPAEAKRGTRSKRKLSAVEDAPVEEEVKEVSAKPKTGGRKKMATVETQDIQENPSKKTKRTSAVVPQGVEAVPSSTKASRSKKAKDVPSEDKEQAAQPKASRASREPRQSKRVKEECAEPIEDKKEQPREVRSKKAGREASDKDKVEAPAARVGRRKKDVEAKEEEVAEEKEEPKRTSSRRTSAKQKKNDQSSSSARAQDAPSSEPPATKSRRKTAAGSGGEPEAPVSRRTRSRAI</sequence>
<dbReference type="Gene3D" id="2.60.200.20">
    <property type="match status" value="1"/>
</dbReference>
<feature type="region of interest" description="Disordered" evidence="1">
    <location>
        <begin position="472"/>
        <end position="936"/>
    </location>
</feature>
<dbReference type="PaxDb" id="55529-EKX37864"/>
<feature type="compositionally biased region" description="Low complexity" evidence="1">
    <location>
        <begin position="513"/>
        <end position="524"/>
    </location>
</feature>
<dbReference type="SUPFAM" id="SSF49879">
    <property type="entry name" value="SMAD/FHA domain"/>
    <property type="match status" value="1"/>
</dbReference>
<dbReference type="HOGENOM" id="CLU_265140_0_0_1"/>
<feature type="compositionally biased region" description="Basic residues" evidence="1">
    <location>
        <begin position="1199"/>
        <end position="1208"/>
    </location>
</feature>
<feature type="compositionally biased region" description="Polar residues" evidence="1">
    <location>
        <begin position="317"/>
        <end position="326"/>
    </location>
</feature>
<dbReference type="RefSeq" id="XP_005824844.1">
    <property type="nucleotide sequence ID" value="XM_005824787.1"/>
</dbReference>
<protein>
    <recommendedName>
        <fullName evidence="2">FHA domain-containing protein</fullName>
    </recommendedName>
</protein>
<feature type="compositionally biased region" description="Low complexity" evidence="1">
    <location>
        <begin position="1213"/>
        <end position="1225"/>
    </location>
</feature>